<accession>A0A927M4N2</accession>
<evidence type="ECO:0000313" key="2">
    <source>
        <dbReference type="EMBL" id="MBE1486882.1"/>
    </source>
</evidence>
<protein>
    <submittedName>
        <fullName evidence="2">Uncharacterized protein</fullName>
    </submittedName>
</protein>
<gene>
    <name evidence="2" type="ORF">H4W31_002520</name>
</gene>
<evidence type="ECO:0000256" key="1">
    <source>
        <dbReference type="SAM" id="MobiDB-lite"/>
    </source>
</evidence>
<dbReference type="RefSeq" id="WP_192766826.1">
    <property type="nucleotide sequence ID" value="NZ_JADBEB010000001.1"/>
</dbReference>
<proteinExistence type="predicted"/>
<evidence type="ECO:0000313" key="3">
    <source>
        <dbReference type="Proteomes" id="UP000649753"/>
    </source>
</evidence>
<keyword evidence="3" id="KW-1185">Reference proteome</keyword>
<feature type="region of interest" description="Disordered" evidence="1">
    <location>
        <begin position="9"/>
        <end position="29"/>
    </location>
</feature>
<organism evidence="2 3">
    <name type="scientific">Plantactinospora soyae</name>
    <dbReference type="NCBI Taxonomy" id="1544732"/>
    <lineage>
        <taxon>Bacteria</taxon>
        <taxon>Bacillati</taxon>
        <taxon>Actinomycetota</taxon>
        <taxon>Actinomycetes</taxon>
        <taxon>Micromonosporales</taxon>
        <taxon>Micromonosporaceae</taxon>
        <taxon>Plantactinospora</taxon>
    </lineage>
</organism>
<dbReference type="Proteomes" id="UP000649753">
    <property type="component" value="Unassembled WGS sequence"/>
</dbReference>
<name>A0A927M4N2_9ACTN</name>
<dbReference type="AlphaFoldDB" id="A0A927M4N2"/>
<reference evidence="2" key="1">
    <citation type="submission" date="2020-10" db="EMBL/GenBank/DDBJ databases">
        <title>Sequencing the genomes of 1000 actinobacteria strains.</title>
        <authorList>
            <person name="Klenk H.-P."/>
        </authorList>
    </citation>
    <scope>NUCLEOTIDE SEQUENCE</scope>
    <source>
        <strain evidence="2">DSM 46832</strain>
    </source>
</reference>
<comment type="caution">
    <text evidence="2">The sequence shown here is derived from an EMBL/GenBank/DDBJ whole genome shotgun (WGS) entry which is preliminary data.</text>
</comment>
<dbReference type="EMBL" id="JADBEB010000001">
    <property type="protein sequence ID" value="MBE1486882.1"/>
    <property type="molecule type" value="Genomic_DNA"/>
</dbReference>
<sequence length="76" mass="8302">METVTVRFVGGPADGSARELPADPGGRPPQRWILSTRDDAPDLPGVDHLYELKPERTPDGTWTLAFVRSDPVGMTE</sequence>